<dbReference type="AlphaFoldDB" id="A0A8I2KNC4"/>
<dbReference type="EMBL" id="CP137578">
    <property type="protein sequence ID" value="WOX29536.1"/>
    <property type="molecule type" value="Genomic_DNA"/>
</dbReference>
<accession>A0A8I2KNC4</accession>
<organism evidence="1 3">
    <name type="scientific">Pseudoalteromonas maricaloris</name>
    <dbReference type="NCBI Taxonomy" id="184924"/>
    <lineage>
        <taxon>Bacteria</taxon>
        <taxon>Pseudomonadati</taxon>
        <taxon>Pseudomonadota</taxon>
        <taxon>Gammaproteobacteria</taxon>
        <taxon>Alteromonadales</taxon>
        <taxon>Pseudoalteromonadaceae</taxon>
        <taxon>Pseudoalteromonas</taxon>
    </lineage>
</organism>
<protein>
    <submittedName>
        <fullName evidence="1">Uncharacterized protein</fullName>
    </submittedName>
</protein>
<evidence type="ECO:0000313" key="1">
    <source>
        <dbReference type="EMBL" id="NLR22611.1"/>
    </source>
</evidence>
<evidence type="ECO:0000313" key="3">
    <source>
        <dbReference type="Proteomes" id="UP000646877"/>
    </source>
</evidence>
<evidence type="ECO:0000313" key="4">
    <source>
        <dbReference type="Proteomes" id="UP001304419"/>
    </source>
</evidence>
<reference evidence="2 4" key="2">
    <citation type="submission" date="2023-10" db="EMBL/GenBank/DDBJ databases">
        <title>To unveil natural product biosynthetic capacity in Pseudoalteromonas.</title>
        <authorList>
            <person name="Wang J."/>
        </authorList>
    </citation>
    <scope>NUCLEOTIDE SEQUENCE [LARGE SCALE GENOMIC DNA]</scope>
    <source>
        <strain evidence="2 4">DSM 15914</strain>
    </source>
</reference>
<dbReference type="Proteomes" id="UP001304419">
    <property type="component" value="Chromosome 1"/>
</dbReference>
<dbReference type="RefSeq" id="WP_102056310.1">
    <property type="nucleotide sequence ID" value="NZ_CBCSDF010000014.1"/>
</dbReference>
<proteinExistence type="predicted"/>
<dbReference type="Proteomes" id="UP000646877">
    <property type="component" value="Unassembled WGS sequence"/>
</dbReference>
<dbReference type="EMBL" id="WEIA01000009">
    <property type="protein sequence ID" value="NLR22611.1"/>
    <property type="molecule type" value="Genomic_DNA"/>
</dbReference>
<name>A0A8I2KNC4_9GAMM</name>
<keyword evidence="4" id="KW-1185">Reference proteome</keyword>
<evidence type="ECO:0000313" key="2">
    <source>
        <dbReference type="EMBL" id="WOX29536.1"/>
    </source>
</evidence>
<gene>
    <name evidence="1" type="ORF">F9Y85_15125</name>
    <name evidence="2" type="ORF">R5H13_04530</name>
</gene>
<reference evidence="1" key="1">
    <citation type="submission" date="2019-10" db="EMBL/GenBank/DDBJ databases">
        <authorList>
            <person name="Paulsen S."/>
        </authorList>
    </citation>
    <scope>NUCLEOTIDE SEQUENCE</scope>
    <source>
        <strain evidence="1">LMG 19692</strain>
    </source>
</reference>
<sequence>MKIINQPRETLVNSLSTVSSDTVAQTKVERSGDALKNDTFSQTAKHVTPPVYERPITIGVSKEVEQTIKSASVMTGEAIAELYLGGSMFKSADSMSKEYDKTLSDIATERPELTENEWGFSVNEQGELKVTGNISAEDITYLEGKLNSNKALVNLANEVKANFLQYTQMERDDNGGTSKLWGKYDVTSENFADIIDFKALMDGPRETQQTTLALGRQLTGHGFIQNIAEQLGQNATVRYS</sequence>